<dbReference type="AlphaFoldDB" id="C5KSN9"/>
<keyword evidence="2" id="KW-1185">Reference proteome</keyword>
<reference evidence="1 2" key="1">
    <citation type="submission" date="2008-07" db="EMBL/GenBank/DDBJ databases">
        <authorList>
            <person name="El-Sayed N."/>
            <person name="Caler E."/>
            <person name="Inman J."/>
            <person name="Amedeo P."/>
            <person name="Hass B."/>
            <person name="Wortman J."/>
        </authorList>
    </citation>
    <scope>NUCLEOTIDE SEQUENCE [LARGE SCALE GENOMIC DNA]</scope>
    <source>
        <strain evidence="2">ATCC 50983 / TXsc</strain>
    </source>
</reference>
<feature type="non-terminal residue" evidence="1">
    <location>
        <position position="116"/>
    </location>
</feature>
<organism evidence="2">
    <name type="scientific">Perkinsus marinus (strain ATCC 50983 / TXsc)</name>
    <dbReference type="NCBI Taxonomy" id="423536"/>
    <lineage>
        <taxon>Eukaryota</taxon>
        <taxon>Sar</taxon>
        <taxon>Alveolata</taxon>
        <taxon>Perkinsozoa</taxon>
        <taxon>Perkinsea</taxon>
        <taxon>Perkinsida</taxon>
        <taxon>Perkinsidae</taxon>
        <taxon>Perkinsus</taxon>
    </lineage>
</organism>
<dbReference type="RefSeq" id="XP_002780709.1">
    <property type="nucleotide sequence ID" value="XM_002780663.1"/>
</dbReference>
<name>C5KSN9_PERM5</name>
<dbReference type="Proteomes" id="UP000007800">
    <property type="component" value="Unassembled WGS sequence"/>
</dbReference>
<dbReference type="InParanoid" id="C5KSN9"/>
<accession>C5KSN9</accession>
<evidence type="ECO:0000313" key="1">
    <source>
        <dbReference type="EMBL" id="EER12504.1"/>
    </source>
</evidence>
<sequence length="116" mass="12420">MLTIGIAADVTRKKPYTALFMDEKFVRTVDPGVAIQRQGAVAGDVARIIRIAVPIRSMPIGTTVDTAGVVYYRVYTKSVNVVPATGTSSTGARIGLSITHALSASDLEGRFFKRYG</sequence>
<evidence type="ECO:0000313" key="2">
    <source>
        <dbReference type="Proteomes" id="UP000007800"/>
    </source>
</evidence>
<protein>
    <submittedName>
        <fullName evidence="1">Uncharacterized protein</fullName>
    </submittedName>
</protein>
<gene>
    <name evidence="1" type="ORF">Pmar_PMAR010324</name>
</gene>
<dbReference type="EMBL" id="GG676087">
    <property type="protein sequence ID" value="EER12504.1"/>
    <property type="molecule type" value="Genomic_DNA"/>
</dbReference>
<proteinExistence type="predicted"/>
<dbReference type="GeneID" id="9058043"/>